<reference evidence="3" key="2">
    <citation type="journal article" date="2023" name="PLoS ONE">
        <title>Philodulcilactobacillus myokoensis gen. nov., sp. nov., a fructophilic, acidophilic, and agar-phobic lactic acid bacterium isolated from fermented vegetable extracts.</title>
        <authorList>
            <person name="Kouya T."/>
            <person name="Ishiyama Y."/>
            <person name="Ohashi S."/>
            <person name="Kumakubo R."/>
            <person name="Yamazaki T."/>
            <person name="Otaki T."/>
        </authorList>
    </citation>
    <scope>NUCLEOTIDE SEQUENCE</scope>
    <source>
        <strain evidence="3">WR16-4</strain>
    </source>
</reference>
<feature type="signal peptide" evidence="2">
    <location>
        <begin position="1"/>
        <end position="35"/>
    </location>
</feature>
<sequence length="198" mass="22500">MKKFNVKKLSKKIVLGAAGVALFAPMVIGSIQAHADMSLPSQAEIDKENKESAANDKAAEAWGKKHAHYTGEDDSGHDVDINSSGDIKGAYDHSDTNSTPTVHHHAKKHAVKKHVSRKRKARKSKRHTRRLSRAQKNAQRLNKLARYLKKWQKKDIHKLTRKPNRLHSKRSKKALRRVAKYTHNKSLHNQLNLIINQL</sequence>
<keyword evidence="4" id="KW-1185">Reference proteome</keyword>
<evidence type="ECO:0000256" key="1">
    <source>
        <dbReference type="SAM" id="MobiDB-lite"/>
    </source>
</evidence>
<protein>
    <submittedName>
        <fullName evidence="3">Uncharacterized protein</fullName>
    </submittedName>
</protein>
<comment type="caution">
    <text evidence="3">The sequence shown here is derived from an EMBL/GenBank/DDBJ whole genome shotgun (WGS) entry which is preliminary data.</text>
</comment>
<name>A0A9W6B0L9_9LACO</name>
<evidence type="ECO:0000313" key="3">
    <source>
        <dbReference type="EMBL" id="GLB46350.1"/>
    </source>
</evidence>
<gene>
    <name evidence="3" type="ORF">WR164_03290</name>
</gene>
<accession>A0A9W6B0L9</accession>
<evidence type="ECO:0000256" key="2">
    <source>
        <dbReference type="SAM" id="SignalP"/>
    </source>
</evidence>
<feature type="region of interest" description="Disordered" evidence="1">
    <location>
        <begin position="46"/>
        <end position="137"/>
    </location>
</feature>
<feature type="compositionally biased region" description="Basic residues" evidence="1">
    <location>
        <begin position="102"/>
        <end position="133"/>
    </location>
</feature>
<feature type="chain" id="PRO_5040770418" evidence="2">
    <location>
        <begin position="36"/>
        <end position="198"/>
    </location>
</feature>
<organism evidence="3 4">
    <name type="scientific">Philodulcilactobacillus myokoensis</name>
    <dbReference type="NCBI Taxonomy" id="2929573"/>
    <lineage>
        <taxon>Bacteria</taxon>
        <taxon>Bacillati</taxon>
        <taxon>Bacillota</taxon>
        <taxon>Bacilli</taxon>
        <taxon>Lactobacillales</taxon>
        <taxon>Lactobacillaceae</taxon>
        <taxon>Philodulcilactobacillus</taxon>
    </lineage>
</organism>
<dbReference type="EMBL" id="BRPL01000002">
    <property type="protein sequence ID" value="GLB46350.1"/>
    <property type="molecule type" value="Genomic_DNA"/>
</dbReference>
<proteinExistence type="predicted"/>
<dbReference type="RefSeq" id="WP_286135816.1">
    <property type="nucleotide sequence ID" value="NZ_BRPL01000002.1"/>
</dbReference>
<keyword evidence="2" id="KW-0732">Signal</keyword>
<dbReference type="Proteomes" id="UP001144204">
    <property type="component" value="Unassembled WGS sequence"/>
</dbReference>
<feature type="compositionally biased region" description="Basic and acidic residues" evidence="1">
    <location>
        <begin position="46"/>
        <end position="80"/>
    </location>
</feature>
<reference evidence="3" key="1">
    <citation type="submission" date="2022-07" db="EMBL/GenBank/DDBJ databases">
        <authorList>
            <person name="Kouya T."/>
            <person name="Ishiyama Y."/>
        </authorList>
    </citation>
    <scope>NUCLEOTIDE SEQUENCE</scope>
    <source>
        <strain evidence="3">WR16-4</strain>
    </source>
</reference>
<dbReference type="AlphaFoldDB" id="A0A9W6B0L9"/>
<evidence type="ECO:0000313" key="4">
    <source>
        <dbReference type="Proteomes" id="UP001144204"/>
    </source>
</evidence>